<dbReference type="GO" id="GO:0005524">
    <property type="term" value="F:ATP binding"/>
    <property type="evidence" value="ECO:0007669"/>
    <property type="project" value="InterPro"/>
</dbReference>
<dbReference type="Gene3D" id="3.40.50.300">
    <property type="entry name" value="P-loop containing nucleotide triphosphate hydrolases"/>
    <property type="match status" value="1"/>
</dbReference>
<evidence type="ECO:0000313" key="3">
    <source>
        <dbReference type="EMBL" id="RMY98638.1"/>
    </source>
</evidence>
<organism evidence="3 4">
    <name type="scientific">Hortaea werneckii</name>
    <name type="common">Black yeast</name>
    <name type="synonym">Cladosporium werneckii</name>
    <dbReference type="NCBI Taxonomy" id="91943"/>
    <lineage>
        <taxon>Eukaryota</taxon>
        <taxon>Fungi</taxon>
        <taxon>Dikarya</taxon>
        <taxon>Ascomycota</taxon>
        <taxon>Pezizomycotina</taxon>
        <taxon>Dothideomycetes</taxon>
        <taxon>Dothideomycetidae</taxon>
        <taxon>Mycosphaerellales</taxon>
        <taxon>Teratosphaeriaceae</taxon>
        <taxon>Hortaea</taxon>
    </lineage>
</organism>
<dbReference type="GO" id="GO:0016887">
    <property type="term" value="F:ATP hydrolysis activity"/>
    <property type="evidence" value="ECO:0007669"/>
    <property type="project" value="InterPro"/>
</dbReference>
<dbReference type="InterPro" id="IPR003593">
    <property type="entry name" value="AAA+_ATPase"/>
</dbReference>
<evidence type="ECO:0000259" key="2">
    <source>
        <dbReference type="SMART" id="SM00382"/>
    </source>
</evidence>
<sequence length="1050" mass="119118">MRSKVPVELSSPIFPYDCEMVVAAETKPAADNQLTQAITADHFVALPAKESRSGDHKSMCQRDDDVEVANAILRSPGSTELQPCQKAKDADIAFTYFEHLKVCQKCREHEIEAFGERIKVLKQLDPSYNSDDDEESPQRQAEQKREIVLKKIPTGKYRQVKNWPAGSLGDAPVLLYTTDGSEFGIRRVENENYSRADLKSSQGPGDTSVLASNAPEEIPFRLVFNSADLMKILEKVTEDEITAANPVHVRPFKYLLKHESKIRSTLERIQQALHKHTDNSPVNAMETSKGLQVGVSTIETESTTVEGVAVTERSLKLLQYLMGFVDNEMRDILAVRKQIAGGTLEDISFEYLLHLFKPGDLVFADPHLPGEERRAYRVLYVTGGRSLFETSEERRQRLKKGKEGIEAEKVPEIGGFELLPDDIVSQGSQGRATKMTPLVIDCFYMDYDGKNYGPRPQRFIIPEFGGRKKIVDLDVYPARFDPACEARRGKLLKRGREFVSCVNRPHKEYHAYVLSDRMAILSADDDALWSNIYEDPSLKSEVVQLDCECLIDQKATLDRYTPFPRDAKGITSTNKLGFHSGVLSKPIDSNQGELFDRLEKNKDQTDLYDDSKFDIDLRKQFINQTTLISSFPEITEDEQIELLPLRVFGYALQKRKWYGFNVLHLRELPAMKEAERSKAFNSLVLPEELRRTIRALVSHQVREIPMPNDNLGDSGHEVGSQRTLHKFDLIQGKGEGIILLFHGSPGVGKTSTAESVAIQLQRPLLPITCGDLGQEPYEVEQKLSTFFFLGAKWRCVVLLDEADVFLARRTTGDLKRNSLVSVFLRQLEYYSGLLILTTNRVGEFDEAFVSRIHMKLHFPSLDERSTMEVWDMNLRKLQERSSIEIRSKGIKKFAADYWKQNESQWNGRQIKNAFQTAVALAYWDWEQEKQEALATGKKARDKPVLRKTHFEDVAKTSLHFDNSMDKLYGAVGVDGKRRKGAFVREAERLRYRHDDRAQELTPPTQYARGGGPSTAGRLPSVTASVSNSMVEDLQRQLGKHKAFKPCEANY</sequence>
<dbReference type="InterPro" id="IPR056599">
    <property type="entry name" value="AAA_lid_fung"/>
</dbReference>
<feature type="domain" description="AAA+ ATPase" evidence="2">
    <location>
        <begin position="735"/>
        <end position="862"/>
    </location>
</feature>
<dbReference type="CDD" id="cd19481">
    <property type="entry name" value="RecA-like_protease"/>
    <property type="match status" value="1"/>
</dbReference>
<proteinExistence type="predicted"/>
<dbReference type="InterPro" id="IPR054289">
    <property type="entry name" value="DUF7025"/>
</dbReference>
<dbReference type="PANTHER" id="PTHR46411:SF3">
    <property type="entry name" value="AAA+ ATPASE DOMAIN-CONTAINING PROTEIN"/>
    <property type="match status" value="1"/>
</dbReference>
<evidence type="ECO:0000313" key="4">
    <source>
        <dbReference type="Proteomes" id="UP000269539"/>
    </source>
</evidence>
<evidence type="ECO:0000256" key="1">
    <source>
        <dbReference type="SAM" id="MobiDB-lite"/>
    </source>
</evidence>
<dbReference type="InterPro" id="IPR003959">
    <property type="entry name" value="ATPase_AAA_core"/>
</dbReference>
<dbReference type="SMART" id="SM00382">
    <property type="entry name" value="AAA"/>
    <property type="match status" value="1"/>
</dbReference>
<dbReference type="Pfam" id="PF23232">
    <property type="entry name" value="AAA_lid_13"/>
    <property type="match status" value="1"/>
</dbReference>
<accession>A0A3M7GC19</accession>
<protein>
    <recommendedName>
        <fullName evidence="2">AAA+ ATPase domain-containing protein</fullName>
    </recommendedName>
</protein>
<dbReference type="Pfam" id="PF22942">
    <property type="entry name" value="DUF7025"/>
    <property type="match status" value="1"/>
</dbReference>
<dbReference type="SUPFAM" id="SSF52540">
    <property type="entry name" value="P-loop containing nucleoside triphosphate hydrolases"/>
    <property type="match status" value="1"/>
</dbReference>
<dbReference type="PANTHER" id="PTHR46411">
    <property type="entry name" value="FAMILY ATPASE, PUTATIVE-RELATED"/>
    <property type="match status" value="1"/>
</dbReference>
<dbReference type="AlphaFoldDB" id="A0A3M7GC19"/>
<comment type="caution">
    <text evidence="3">The sequence shown here is derived from an EMBL/GenBank/DDBJ whole genome shotgun (WGS) entry which is preliminary data.</text>
</comment>
<dbReference type="VEuPathDB" id="FungiDB:BTJ68_07163"/>
<dbReference type="Pfam" id="PF00004">
    <property type="entry name" value="AAA"/>
    <property type="match status" value="1"/>
</dbReference>
<dbReference type="Proteomes" id="UP000269539">
    <property type="component" value="Unassembled WGS sequence"/>
</dbReference>
<dbReference type="InterPro" id="IPR027417">
    <property type="entry name" value="P-loop_NTPase"/>
</dbReference>
<dbReference type="EMBL" id="QWIO01000366">
    <property type="protein sequence ID" value="RMY98638.1"/>
    <property type="molecule type" value="Genomic_DNA"/>
</dbReference>
<name>A0A3M7GC19_HORWE</name>
<reference evidence="3 4" key="1">
    <citation type="journal article" date="2018" name="BMC Genomics">
        <title>Genomic evidence for intraspecific hybridization in a clonal and extremely halotolerant yeast.</title>
        <authorList>
            <person name="Gostincar C."/>
            <person name="Stajich J.E."/>
            <person name="Zupancic J."/>
            <person name="Zalar P."/>
            <person name="Gunde-Cimerman N."/>
        </authorList>
    </citation>
    <scope>NUCLEOTIDE SEQUENCE [LARGE SCALE GENOMIC DNA]</scope>
    <source>
        <strain evidence="3 4">EXF-10513</strain>
    </source>
</reference>
<feature type="region of interest" description="Disordered" evidence="1">
    <location>
        <begin position="993"/>
        <end position="1020"/>
    </location>
</feature>
<gene>
    <name evidence="3" type="ORF">D0864_04313</name>
</gene>